<gene>
    <name evidence="2" type="ORF">V7S74_00835</name>
</gene>
<comment type="caution">
    <text evidence="2">The sequence shown here is derived from an EMBL/GenBank/DDBJ whole genome shotgun (WGS) entry which is preliminary data.</text>
</comment>
<dbReference type="InterPro" id="IPR052043">
    <property type="entry name" value="PolySaccharide_Degr_Enz"/>
</dbReference>
<keyword evidence="1 2" id="KW-0378">Hydrolase</keyword>
<dbReference type="InterPro" id="IPR010905">
    <property type="entry name" value="Glyco_hydro_88"/>
</dbReference>
<dbReference type="PANTHER" id="PTHR33886">
    <property type="entry name" value="UNSATURATED RHAMNOGALACTURONAN HYDROLASE (EUROFUNG)"/>
    <property type="match status" value="1"/>
</dbReference>
<proteinExistence type="predicted"/>
<dbReference type="Gene3D" id="1.50.10.10">
    <property type="match status" value="1"/>
</dbReference>
<evidence type="ECO:0000313" key="3">
    <source>
        <dbReference type="Proteomes" id="UP001623559"/>
    </source>
</evidence>
<protein>
    <submittedName>
        <fullName evidence="2">Glycoside hydrolase family 88 protein</fullName>
    </submittedName>
</protein>
<reference evidence="2 3" key="1">
    <citation type="submission" date="2024-07" db="EMBL/GenBank/DDBJ databases">
        <authorList>
            <person name="Pitt A."/>
            <person name="Hahn M.W."/>
        </authorList>
    </citation>
    <scope>NUCLEOTIDE SEQUENCE [LARGE SCALE GENOMIC DNA]</scope>
    <source>
        <strain evidence="2 3">2-AUSEE-184A6</strain>
    </source>
</reference>
<dbReference type="PANTHER" id="PTHR33886:SF8">
    <property type="entry name" value="UNSATURATED RHAMNOGALACTURONAN HYDROLASE (EUROFUNG)"/>
    <property type="match status" value="1"/>
</dbReference>
<evidence type="ECO:0000313" key="2">
    <source>
        <dbReference type="EMBL" id="MFL0205278.1"/>
    </source>
</evidence>
<dbReference type="GO" id="GO:0016787">
    <property type="term" value="F:hydrolase activity"/>
    <property type="evidence" value="ECO:0007669"/>
    <property type="project" value="UniProtKB-KW"/>
</dbReference>
<accession>A0ABW8SUA4</accession>
<organism evidence="2 3">
    <name type="scientific">Aquirufa novilacunae</name>
    <dbReference type="NCBI Taxonomy" id="3139305"/>
    <lineage>
        <taxon>Bacteria</taxon>
        <taxon>Pseudomonadati</taxon>
        <taxon>Bacteroidota</taxon>
        <taxon>Cytophagia</taxon>
        <taxon>Cytophagales</taxon>
        <taxon>Flectobacillaceae</taxon>
        <taxon>Aquirufa</taxon>
    </lineage>
</organism>
<sequence>MKKLLFILLIPSILIAEKPDRKQVLQHMHLAKSYFQGVWPDVTKVIVSPDKTRPSNIWTRAVFYEGLLELYKLDPRASDLKYMEDWGEFHHWSLRNGLKTRNADDQACGQVYLDLFDLKADSARIKPIKENIDNMIATEKSNDWSWIDCLQMSMPVFTRLGVRFKDDRYFTKMHDLYTDTKVKLYNQQEHLWWRDKDFIPPYKEPNGTNCYWSRGNGWVFAALARTLDLMPAKAPHRAEYVKDFQDMAAALLPLQRKDGFYNVSLTDESNYGGPELTGTALFVYGMSWGIRQGILPASKYQKSVDKGWMAIDSCVQPNGFLAYVQGTGKEPKDGQPVTKTSVPNFEDFGAGCYLLAGSEILKAK</sequence>
<dbReference type="SUPFAM" id="SSF48208">
    <property type="entry name" value="Six-hairpin glycosidases"/>
    <property type="match status" value="1"/>
</dbReference>
<dbReference type="InterPro" id="IPR012341">
    <property type="entry name" value="6hp_glycosidase-like_sf"/>
</dbReference>
<evidence type="ECO:0000256" key="1">
    <source>
        <dbReference type="ARBA" id="ARBA00022801"/>
    </source>
</evidence>
<dbReference type="RefSeq" id="WP_406776880.1">
    <property type="nucleotide sequence ID" value="NZ_JBEWZG010000001.1"/>
</dbReference>
<name>A0ABW8SUA4_9BACT</name>
<dbReference type="Pfam" id="PF07470">
    <property type="entry name" value="Glyco_hydro_88"/>
    <property type="match status" value="1"/>
</dbReference>
<dbReference type="EMBL" id="JBEWZG010000001">
    <property type="protein sequence ID" value="MFL0205278.1"/>
    <property type="molecule type" value="Genomic_DNA"/>
</dbReference>
<dbReference type="InterPro" id="IPR008928">
    <property type="entry name" value="6-hairpin_glycosidase_sf"/>
</dbReference>
<dbReference type="Proteomes" id="UP001623559">
    <property type="component" value="Unassembled WGS sequence"/>
</dbReference>